<comment type="similarity">
    <text evidence="1">Belongs to the glycosyltransferase 2 family. WaaE/KdtX subfamily.</text>
</comment>
<evidence type="ECO:0000313" key="4">
    <source>
        <dbReference type="EMBL" id="PJR03474.1"/>
    </source>
</evidence>
<keyword evidence="4" id="KW-0808">Transferase</keyword>
<organism evidence="4 5">
    <name type="scientific">Avrilella dinanensis</name>
    <dbReference type="NCBI Taxonomy" id="2008672"/>
    <lineage>
        <taxon>Bacteria</taxon>
        <taxon>Pseudomonadati</taxon>
        <taxon>Bacteroidota</taxon>
        <taxon>Flavobacteriia</taxon>
        <taxon>Flavobacteriales</taxon>
        <taxon>Flavobacteriaceae</taxon>
        <taxon>Avrilella</taxon>
    </lineage>
</organism>
<dbReference type="SUPFAM" id="SSF53448">
    <property type="entry name" value="Nucleotide-diphospho-sugar transferases"/>
    <property type="match status" value="1"/>
</dbReference>
<gene>
    <name evidence="4" type="ORF">CDL10_02325</name>
</gene>
<dbReference type="Pfam" id="PF00535">
    <property type="entry name" value="Glycos_transf_2"/>
    <property type="match status" value="1"/>
</dbReference>
<dbReference type="Proteomes" id="UP000231960">
    <property type="component" value="Unassembled WGS sequence"/>
</dbReference>
<keyword evidence="2" id="KW-0472">Membrane</keyword>
<proteinExistence type="inferred from homology"/>
<keyword evidence="5" id="KW-1185">Reference proteome</keyword>
<dbReference type="PANTHER" id="PTHR43630">
    <property type="entry name" value="POLY-BETA-1,6-N-ACETYL-D-GLUCOSAMINE SYNTHASE"/>
    <property type="match status" value="1"/>
</dbReference>
<dbReference type="GO" id="GO:0016740">
    <property type="term" value="F:transferase activity"/>
    <property type="evidence" value="ECO:0007669"/>
    <property type="project" value="UniProtKB-KW"/>
</dbReference>
<feature type="domain" description="Glycosyltransferase 2-like" evidence="3">
    <location>
        <begin position="7"/>
        <end position="143"/>
    </location>
</feature>
<dbReference type="CDD" id="cd02511">
    <property type="entry name" value="Beta4Glucosyltransferase"/>
    <property type="match status" value="1"/>
</dbReference>
<dbReference type="PANTHER" id="PTHR43630:SF2">
    <property type="entry name" value="GLYCOSYLTRANSFERASE"/>
    <property type="match status" value="1"/>
</dbReference>
<keyword evidence="2" id="KW-0812">Transmembrane</keyword>
<accession>A0A2M9R3N2</accession>
<dbReference type="OrthoDB" id="9815923at2"/>
<feature type="transmembrane region" description="Helical" evidence="2">
    <location>
        <begin position="226"/>
        <end position="245"/>
    </location>
</feature>
<comment type="caution">
    <text evidence="4">The sequence shown here is derived from an EMBL/GenBank/DDBJ whole genome shotgun (WGS) entry which is preliminary data.</text>
</comment>
<dbReference type="InterPro" id="IPR001173">
    <property type="entry name" value="Glyco_trans_2-like"/>
</dbReference>
<evidence type="ECO:0000256" key="1">
    <source>
        <dbReference type="ARBA" id="ARBA00038494"/>
    </source>
</evidence>
<sequence>MTKISGVIITFNEEKFIENCLKSITGVVDEIVVVDSFSTDRTKEICLQYGVRFIENKFIGFTDQKNFANDQAQYDYILSLDADEALSEELKKSILEAKNNFVHDGYSFNRLNNYCGKWIKHSNWYPDNKIRLFNRHKARWKGENNLHEIIVLDEPKSKENLNGDLLHWAYDSIDEHYQKVRSYTNIAAQNSFKRKPNKKIGFSKIVINPFWKFFKNYFIKKGFLDGYQGFVICCFASFGTFLKYVKIKELQQKNNR</sequence>
<name>A0A2M9R3N2_9FLAO</name>
<dbReference type="AlphaFoldDB" id="A0A2M9R3N2"/>
<dbReference type="Gene3D" id="3.90.550.10">
    <property type="entry name" value="Spore Coat Polysaccharide Biosynthesis Protein SpsA, Chain A"/>
    <property type="match status" value="1"/>
</dbReference>
<protein>
    <submittedName>
        <fullName evidence="4">Glycosyl transferase</fullName>
    </submittedName>
</protein>
<evidence type="ECO:0000256" key="2">
    <source>
        <dbReference type="SAM" id="Phobius"/>
    </source>
</evidence>
<reference evidence="4 5" key="1">
    <citation type="submission" date="2017-06" db="EMBL/GenBank/DDBJ databases">
        <title>Description of Avrilella dinanensis gen. nov. sp. nov.</title>
        <authorList>
            <person name="Leyer C."/>
            <person name="Sassi M."/>
            <person name="Minet J."/>
            <person name="Kayal S."/>
            <person name="Cattoir V."/>
        </authorList>
    </citation>
    <scope>NUCLEOTIDE SEQUENCE [LARGE SCALE GENOMIC DNA]</scope>
    <source>
        <strain evidence="4 5">UR159</strain>
    </source>
</reference>
<evidence type="ECO:0000313" key="5">
    <source>
        <dbReference type="Proteomes" id="UP000231960"/>
    </source>
</evidence>
<keyword evidence="2" id="KW-1133">Transmembrane helix</keyword>
<dbReference type="InterPro" id="IPR029044">
    <property type="entry name" value="Nucleotide-diphossugar_trans"/>
</dbReference>
<dbReference type="RefSeq" id="WP_100677042.1">
    <property type="nucleotide sequence ID" value="NZ_JAJUJS010000013.1"/>
</dbReference>
<dbReference type="EMBL" id="NIPO01000001">
    <property type="protein sequence ID" value="PJR03474.1"/>
    <property type="molecule type" value="Genomic_DNA"/>
</dbReference>
<evidence type="ECO:0000259" key="3">
    <source>
        <dbReference type="Pfam" id="PF00535"/>
    </source>
</evidence>